<gene>
    <name evidence="6" type="ORF">GCM10017600_09340</name>
</gene>
<dbReference type="Proteomes" id="UP001143474">
    <property type="component" value="Unassembled WGS sequence"/>
</dbReference>
<dbReference type="PIRSF" id="PIRSF002849">
    <property type="entry name" value="AAA_ATPase_chaperone_MoxR_prd"/>
    <property type="match status" value="1"/>
</dbReference>
<dbReference type="Pfam" id="PF17863">
    <property type="entry name" value="AAA_lid_2"/>
    <property type="match status" value="1"/>
</dbReference>
<reference evidence="6" key="2">
    <citation type="submission" date="2023-01" db="EMBL/GenBank/DDBJ databases">
        <authorList>
            <person name="Sun Q."/>
            <person name="Evtushenko L."/>
        </authorList>
    </citation>
    <scope>NUCLEOTIDE SEQUENCE</scope>
    <source>
        <strain evidence="6">VKM Ac-2007</strain>
    </source>
</reference>
<comment type="caution">
    <text evidence="6">The sequence shown here is derived from an EMBL/GenBank/DDBJ whole genome shotgun (WGS) entry which is preliminary data.</text>
</comment>
<keyword evidence="2" id="KW-0067">ATP-binding</keyword>
<dbReference type="InterPro" id="IPR050764">
    <property type="entry name" value="CbbQ/NirQ/NorQ/GpvN"/>
</dbReference>
<dbReference type="EMBL" id="BSEV01000001">
    <property type="protein sequence ID" value="GLK07529.1"/>
    <property type="molecule type" value="Genomic_DNA"/>
</dbReference>
<dbReference type="InterPro" id="IPR027417">
    <property type="entry name" value="P-loop_NTPase"/>
</dbReference>
<accession>A0A9W6HXM1</accession>
<dbReference type="InterPro" id="IPR011703">
    <property type="entry name" value="ATPase_AAA-3"/>
</dbReference>
<sequence>MSSSATETGTDAAAYFAAGYAAVRANVEQALSGKPQAVRLALTCLFAGGHLLVEDVPGVGKTTLAKAVATSVDASWNRIQFTPDLLPSDITGTTVYDQQSGTFDFRPGPAFAHVVLADEINRASPKTQSALLEVMEERQVTIDGRSHPVPTPFLVVATQNPVDLEGTYRLPEAQLDRFLLRVAIGYPDVAAERDILVNRARAGAPPPLRPVAKVDQIRWMIEYVSRIHVADAVAEYVARIAESTRSHPRLHLGVSPRGSLALVSAAQAWAACSNRGYVVPDDVKAVAEPALAHRLILDAQAEIDGLLAADVLREVLAAVPVPTMTGAR</sequence>
<dbReference type="CDD" id="cd00009">
    <property type="entry name" value="AAA"/>
    <property type="match status" value="1"/>
</dbReference>
<dbReference type="RefSeq" id="WP_271216059.1">
    <property type="nucleotide sequence ID" value="NZ_BAAAVD010000006.1"/>
</dbReference>
<dbReference type="Gene3D" id="3.40.50.300">
    <property type="entry name" value="P-loop containing nucleotide triphosphate hydrolases"/>
    <property type="match status" value="1"/>
</dbReference>
<feature type="domain" description="ATPase AAA-3" evidence="4">
    <location>
        <begin position="50"/>
        <end position="180"/>
    </location>
</feature>
<evidence type="ECO:0000259" key="4">
    <source>
        <dbReference type="Pfam" id="PF07726"/>
    </source>
</evidence>
<evidence type="ECO:0000313" key="6">
    <source>
        <dbReference type="EMBL" id="GLK07529.1"/>
    </source>
</evidence>
<dbReference type="FunFam" id="3.40.50.300:FF:000640">
    <property type="entry name" value="MoxR family ATPase"/>
    <property type="match status" value="1"/>
</dbReference>
<feature type="domain" description="ChlI/MoxR AAA lid" evidence="5">
    <location>
        <begin position="243"/>
        <end position="314"/>
    </location>
</feature>
<dbReference type="GO" id="GO:0016887">
    <property type="term" value="F:ATP hydrolysis activity"/>
    <property type="evidence" value="ECO:0007669"/>
    <property type="project" value="InterPro"/>
</dbReference>
<protein>
    <recommendedName>
        <fullName evidence="8">ATPase</fullName>
    </recommendedName>
</protein>
<dbReference type="PANTHER" id="PTHR42759:SF5">
    <property type="entry name" value="METHANOL DEHYDROGENASE REGULATOR"/>
    <property type="match status" value="1"/>
</dbReference>
<dbReference type="Pfam" id="PF07726">
    <property type="entry name" value="AAA_3"/>
    <property type="match status" value="1"/>
</dbReference>
<reference evidence="6" key="1">
    <citation type="journal article" date="2014" name="Int. J. Syst. Evol. Microbiol.">
        <title>Complete genome sequence of Corynebacterium casei LMG S-19264T (=DSM 44701T), isolated from a smear-ripened cheese.</title>
        <authorList>
            <consortium name="US DOE Joint Genome Institute (JGI-PGF)"/>
            <person name="Walter F."/>
            <person name="Albersmeier A."/>
            <person name="Kalinowski J."/>
            <person name="Ruckert C."/>
        </authorList>
    </citation>
    <scope>NUCLEOTIDE SEQUENCE</scope>
    <source>
        <strain evidence="6">VKM Ac-2007</strain>
    </source>
</reference>
<dbReference type="GO" id="GO:0005524">
    <property type="term" value="F:ATP binding"/>
    <property type="evidence" value="ECO:0007669"/>
    <property type="project" value="UniProtKB-KW"/>
</dbReference>
<evidence type="ECO:0000256" key="2">
    <source>
        <dbReference type="ARBA" id="ARBA00022840"/>
    </source>
</evidence>
<dbReference type="InterPro" id="IPR041628">
    <property type="entry name" value="ChlI/MoxR_AAA_lid"/>
</dbReference>
<evidence type="ECO:0000313" key="7">
    <source>
        <dbReference type="Proteomes" id="UP001143474"/>
    </source>
</evidence>
<evidence type="ECO:0008006" key="8">
    <source>
        <dbReference type="Google" id="ProtNLM"/>
    </source>
</evidence>
<dbReference type="PANTHER" id="PTHR42759">
    <property type="entry name" value="MOXR FAMILY PROTEIN"/>
    <property type="match status" value="1"/>
</dbReference>
<evidence type="ECO:0000256" key="1">
    <source>
        <dbReference type="ARBA" id="ARBA00022741"/>
    </source>
</evidence>
<dbReference type="Gene3D" id="1.10.8.80">
    <property type="entry name" value="Magnesium chelatase subunit I, C-Terminal domain"/>
    <property type="match status" value="1"/>
</dbReference>
<dbReference type="AlphaFoldDB" id="A0A9W6HXM1"/>
<keyword evidence="1" id="KW-0547">Nucleotide-binding</keyword>
<name>A0A9W6HXM1_9ACTN</name>
<keyword evidence="7" id="KW-1185">Reference proteome</keyword>
<proteinExistence type="inferred from homology"/>
<dbReference type="SUPFAM" id="SSF52540">
    <property type="entry name" value="P-loop containing nucleoside triphosphate hydrolases"/>
    <property type="match status" value="1"/>
</dbReference>
<evidence type="ECO:0000259" key="5">
    <source>
        <dbReference type="Pfam" id="PF17863"/>
    </source>
</evidence>
<organism evidence="6 7">
    <name type="scientific">Streptosporangium carneum</name>
    <dbReference type="NCBI Taxonomy" id="47481"/>
    <lineage>
        <taxon>Bacteria</taxon>
        <taxon>Bacillati</taxon>
        <taxon>Actinomycetota</taxon>
        <taxon>Actinomycetes</taxon>
        <taxon>Streptosporangiales</taxon>
        <taxon>Streptosporangiaceae</taxon>
        <taxon>Streptosporangium</taxon>
    </lineage>
</organism>
<comment type="similarity">
    <text evidence="3">Belongs to the MoxR family.</text>
</comment>
<evidence type="ECO:0000256" key="3">
    <source>
        <dbReference type="ARBA" id="ARBA00061607"/>
    </source>
</evidence>